<dbReference type="PANTHER" id="PTHR13103:SF2">
    <property type="entry name" value="IQCJ-SCHIP1 READTHROUGH TRANSCRIPT PROTEIN-RELATED"/>
    <property type="match status" value="1"/>
</dbReference>
<evidence type="ECO:0000259" key="3">
    <source>
        <dbReference type="Pfam" id="PF10148"/>
    </source>
</evidence>
<evidence type="ECO:0000313" key="4">
    <source>
        <dbReference type="EMBL" id="CAD6997082.1"/>
    </source>
</evidence>
<keyword evidence="1" id="KW-0175">Coiled coil</keyword>
<dbReference type="Proteomes" id="UP000606786">
    <property type="component" value="Unassembled WGS sequence"/>
</dbReference>
<evidence type="ECO:0000256" key="2">
    <source>
        <dbReference type="SAM" id="MobiDB-lite"/>
    </source>
</evidence>
<evidence type="ECO:0000256" key="1">
    <source>
        <dbReference type="ARBA" id="ARBA00023054"/>
    </source>
</evidence>
<sequence>MLDKIIFDIKNTFSGLKKYRKCVQTECDAVDGSQWMFPRVYRPTTTTATKFIEFSKLNTYVQTEYLVDILDKFSRVTDPNVPECNRYSRRNDREEIRRRLAMGSEETSHDTKDRNAWKSGIQSRLASAQLGRLNDPSSDTESHSSDSETCPKLSKTKHVDNVSALSISLADKPTYPYVGGSRASISSYNSAAAVNKYPQDKQQNFQKTLSAFSSEDMECDFFTKQAKLQIEARMALAQAKEMAHMQMEIERQNRRVSPITDIIRVSLRKVGVQMTGDKRRVSRQMLTDMNIAQLQVLVNSLHTHIEELNESLVHNLMERDDLHVSQDSMLVDIEELTRYIGANEHLAQRYKNRNSDPYNHN</sequence>
<keyword evidence="5" id="KW-1185">Reference proteome</keyword>
<name>A0A811UCV8_CERCA</name>
<feature type="domain" description="Schwannomin interacting protein 1 C-terminal" evidence="3">
    <location>
        <begin position="89"/>
        <end position="346"/>
    </location>
</feature>
<evidence type="ECO:0000313" key="5">
    <source>
        <dbReference type="Proteomes" id="UP000606786"/>
    </source>
</evidence>
<organism evidence="4 5">
    <name type="scientific">Ceratitis capitata</name>
    <name type="common">Mediterranean fruit fly</name>
    <name type="synonym">Tephritis capitata</name>
    <dbReference type="NCBI Taxonomy" id="7213"/>
    <lineage>
        <taxon>Eukaryota</taxon>
        <taxon>Metazoa</taxon>
        <taxon>Ecdysozoa</taxon>
        <taxon>Arthropoda</taxon>
        <taxon>Hexapoda</taxon>
        <taxon>Insecta</taxon>
        <taxon>Pterygota</taxon>
        <taxon>Neoptera</taxon>
        <taxon>Endopterygota</taxon>
        <taxon>Diptera</taxon>
        <taxon>Brachycera</taxon>
        <taxon>Muscomorpha</taxon>
        <taxon>Tephritoidea</taxon>
        <taxon>Tephritidae</taxon>
        <taxon>Ceratitis</taxon>
        <taxon>Ceratitis</taxon>
    </lineage>
</organism>
<dbReference type="InterPro" id="IPR015649">
    <property type="entry name" value="SCHIP_1_C"/>
</dbReference>
<proteinExistence type="predicted"/>
<dbReference type="PANTHER" id="PTHR13103">
    <property type="entry name" value="SCHWANNOMIN INTERACTING PROTEIN 1"/>
    <property type="match status" value="1"/>
</dbReference>
<comment type="caution">
    <text evidence="4">The sequence shown here is derived from an EMBL/GenBank/DDBJ whole genome shotgun (WGS) entry which is preliminary data.</text>
</comment>
<dbReference type="Pfam" id="PF10148">
    <property type="entry name" value="SCHIP-1_C"/>
    <property type="match status" value="1"/>
</dbReference>
<dbReference type="GO" id="GO:0030054">
    <property type="term" value="C:cell junction"/>
    <property type="evidence" value="ECO:0007669"/>
    <property type="project" value="TreeGrafter"/>
</dbReference>
<dbReference type="InterPro" id="IPR039045">
    <property type="entry name" value="SCHIP_1"/>
</dbReference>
<dbReference type="OrthoDB" id="6260144at2759"/>
<dbReference type="EMBL" id="CAJHJT010000012">
    <property type="protein sequence ID" value="CAD6997082.1"/>
    <property type="molecule type" value="Genomic_DNA"/>
</dbReference>
<dbReference type="GO" id="GO:0035332">
    <property type="term" value="P:positive regulation of hippo signaling"/>
    <property type="evidence" value="ECO:0007669"/>
    <property type="project" value="TreeGrafter"/>
</dbReference>
<gene>
    <name evidence="4" type="ORF">CCAP1982_LOCUS5735</name>
</gene>
<dbReference type="AlphaFoldDB" id="A0A811UCV8"/>
<reference evidence="4" key="1">
    <citation type="submission" date="2020-11" db="EMBL/GenBank/DDBJ databases">
        <authorList>
            <person name="Whitehead M."/>
        </authorList>
    </citation>
    <scope>NUCLEOTIDE SEQUENCE</scope>
    <source>
        <strain evidence="4">EGII</strain>
    </source>
</reference>
<protein>
    <submittedName>
        <fullName evidence="4">(Mediterranean fruit fly) hypothetical protein</fullName>
    </submittedName>
</protein>
<feature type="region of interest" description="Disordered" evidence="2">
    <location>
        <begin position="132"/>
        <end position="155"/>
    </location>
</feature>
<accession>A0A811UCV8</accession>
<dbReference type="GO" id="GO:0005886">
    <property type="term" value="C:plasma membrane"/>
    <property type="evidence" value="ECO:0007669"/>
    <property type="project" value="TreeGrafter"/>
</dbReference>